<evidence type="ECO:0000259" key="3">
    <source>
        <dbReference type="SMART" id="SM00974"/>
    </source>
</evidence>
<evidence type="ECO:0000256" key="2">
    <source>
        <dbReference type="SAM" id="Phobius"/>
    </source>
</evidence>
<gene>
    <name evidence="4" type="ORF">PTTW11_05724</name>
</gene>
<feature type="region of interest" description="Disordered" evidence="1">
    <location>
        <begin position="388"/>
        <end position="412"/>
    </location>
</feature>
<sequence>MIPGSFPETPRVDKRFDQPIPCRLTTGSRSQSRPYYKCTQSDPTLESSFSAIPEQDDAPSPTASSTSRKRRRGDIGNFSSSRGEDHRRYPPNTLPGRSREAGTTSNPETRSLPHQGQDASWLPITRRTARSTHEKLRELLENPLTPKEGSGFVYVLRDRKSPESGFKIGVTKRPYDYRTTEHRKICQFVPDVRYVSGNGIPYCGLLEKLVHADLEDYRQLRLCEEHKYTIRGKPHGEWFAVSEDLAKDTVKRWETFLRREKPYNSGHLNIVWKYLLEERSPISIDVLAWSHDDRRTQWTKIVAPSTRYDHIKAYRAYARIQLTNTCLTASRVQFHLRKFFWQFSTLFYSLVTLVLCRNSVAFFAFIIVLGFCIATVLSHVPATSKKQQKTPTKVIQKPATGGPENPISILDA</sequence>
<dbReference type="AlphaFoldDB" id="A0A6S6W2H6"/>
<protein>
    <submittedName>
        <fullName evidence="4">T5orf172 multi-domain protein</fullName>
    </submittedName>
</protein>
<accession>A0A6S6W2H6</accession>
<feature type="compositionally biased region" description="Polar residues" evidence="1">
    <location>
        <begin position="101"/>
        <end position="118"/>
    </location>
</feature>
<proteinExistence type="predicted"/>
<dbReference type="Pfam" id="PF10544">
    <property type="entry name" value="T5orf172"/>
    <property type="match status" value="1"/>
</dbReference>
<dbReference type="EMBL" id="HG992981">
    <property type="protein sequence ID" value="CAE7174973.1"/>
    <property type="molecule type" value="Genomic_DNA"/>
</dbReference>
<feature type="domain" description="Bacteriophage T5 Orf172 DNA-binding" evidence="3">
    <location>
        <begin position="160"/>
        <end position="253"/>
    </location>
</feature>
<reference evidence="4" key="1">
    <citation type="submission" date="2021-02" db="EMBL/GenBank/DDBJ databases">
        <authorList>
            <person name="Syme A R."/>
            <person name="Syme A R."/>
            <person name="Moolhuijzen P."/>
        </authorList>
    </citation>
    <scope>NUCLEOTIDE SEQUENCE</scope>
    <source>
        <strain evidence="4">W1-1</strain>
    </source>
</reference>
<evidence type="ECO:0000313" key="4">
    <source>
        <dbReference type="EMBL" id="CAE7174973.1"/>
    </source>
</evidence>
<keyword evidence="2" id="KW-0812">Transmembrane</keyword>
<dbReference type="InterPro" id="IPR018306">
    <property type="entry name" value="Phage_T5_Orf172_DNA-bd"/>
</dbReference>
<evidence type="ECO:0000256" key="1">
    <source>
        <dbReference type="SAM" id="MobiDB-lite"/>
    </source>
</evidence>
<dbReference type="SMART" id="SM00974">
    <property type="entry name" value="T5orf172"/>
    <property type="match status" value="1"/>
</dbReference>
<keyword evidence="2" id="KW-0472">Membrane</keyword>
<feature type="transmembrane region" description="Helical" evidence="2">
    <location>
        <begin position="339"/>
        <end position="355"/>
    </location>
</feature>
<feature type="region of interest" description="Disordered" evidence="1">
    <location>
        <begin position="1"/>
        <end position="125"/>
    </location>
</feature>
<feature type="transmembrane region" description="Helical" evidence="2">
    <location>
        <begin position="361"/>
        <end position="380"/>
    </location>
</feature>
<name>A0A6S6W2H6_9PLEO</name>
<dbReference type="Proteomes" id="UP000472372">
    <property type="component" value="Chromosome 5"/>
</dbReference>
<organism evidence="4 5">
    <name type="scientific">Pyrenophora teres f. teres</name>
    <dbReference type="NCBI Taxonomy" id="97479"/>
    <lineage>
        <taxon>Eukaryota</taxon>
        <taxon>Fungi</taxon>
        <taxon>Dikarya</taxon>
        <taxon>Ascomycota</taxon>
        <taxon>Pezizomycotina</taxon>
        <taxon>Dothideomycetes</taxon>
        <taxon>Pleosporomycetidae</taxon>
        <taxon>Pleosporales</taxon>
        <taxon>Pleosporineae</taxon>
        <taxon>Pleosporaceae</taxon>
        <taxon>Pyrenophora</taxon>
    </lineage>
</organism>
<keyword evidence="2" id="KW-1133">Transmembrane helix</keyword>
<evidence type="ECO:0000313" key="5">
    <source>
        <dbReference type="Proteomes" id="UP000472372"/>
    </source>
</evidence>
<feature type="compositionally biased region" description="Polar residues" evidence="1">
    <location>
        <begin position="25"/>
        <end position="50"/>
    </location>
</feature>